<accession>A0A258HQZ2</accession>
<evidence type="ECO:0000313" key="2">
    <source>
        <dbReference type="Proteomes" id="UP000216147"/>
    </source>
</evidence>
<sequence length="130" mass="13942">MKRTIVIVAGGLAVMLALSGCAMFRQDAPTRTVAMPGQLEPIHAAAITRDLAVFWVSSNGCTDKSDLRPVVDHMGAGSTITLRRIEQDDCKTPMADGVEVIWSFEELGLTPGSRVSVNNPYQLPSTIPTT</sequence>
<name>A0A258HQZ2_9CAUL</name>
<proteinExistence type="predicted"/>
<dbReference type="Proteomes" id="UP000216147">
    <property type="component" value="Unassembled WGS sequence"/>
</dbReference>
<organism evidence="1 2">
    <name type="scientific">Brevundimonas subvibrioides</name>
    <dbReference type="NCBI Taxonomy" id="74313"/>
    <lineage>
        <taxon>Bacteria</taxon>
        <taxon>Pseudomonadati</taxon>
        <taxon>Pseudomonadota</taxon>
        <taxon>Alphaproteobacteria</taxon>
        <taxon>Caulobacterales</taxon>
        <taxon>Caulobacteraceae</taxon>
        <taxon>Brevundimonas</taxon>
    </lineage>
</organism>
<dbReference type="AlphaFoldDB" id="A0A258HQZ2"/>
<evidence type="ECO:0000313" key="1">
    <source>
        <dbReference type="EMBL" id="OYX58987.1"/>
    </source>
</evidence>
<dbReference type="PROSITE" id="PS51257">
    <property type="entry name" value="PROKAR_LIPOPROTEIN"/>
    <property type="match status" value="1"/>
</dbReference>
<gene>
    <name evidence="1" type="ORF">B7Y86_00725</name>
</gene>
<dbReference type="EMBL" id="NCEQ01000001">
    <property type="protein sequence ID" value="OYX58987.1"/>
    <property type="molecule type" value="Genomic_DNA"/>
</dbReference>
<comment type="caution">
    <text evidence="1">The sequence shown here is derived from an EMBL/GenBank/DDBJ whole genome shotgun (WGS) entry which is preliminary data.</text>
</comment>
<reference evidence="1 2" key="1">
    <citation type="submission" date="2017-03" db="EMBL/GenBank/DDBJ databases">
        <title>Lifting the veil on microbial sulfur biogeochemistry in mining wastewaters.</title>
        <authorList>
            <person name="Kantor R.S."/>
            <person name="Colenbrander Nelson T."/>
            <person name="Marshall S."/>
            <person name="Bennett D."/>
            <person name="Apte S."/>
            <person name="Camacho D."/>
            <person name="Thomas B.C."/>
            <person name="Warren L.A."/>
            <person name="Banfield J.F."/>
        </authorList>
    </citation>
    <scope>NUCLEOTIDE SEQUENCE [LARGE SCALE GENOMIC DNA]</scope>
    <source>
        <strain evidence="1">32-68-21</strain>
    </source>
</reference>
<protein>
    <recommendedName>
        <fullName evidence="3">Lipoprotein</fullName>
    </recommendedName>
</protein>
<evidence type="ECO:0008006" key="3">
    <source>
        <dbReference type="Google" id="ProtNLM"/>
    </source>
</evidence>